<comment type="subcellular location">
    <subcellularLocation>
        <location evidence="1">Membrane</location>
        <topology evidence="1">Multi-pass membrane protein</topology>
    </subcellularLocation>
</comment>
<dbReference type="PANTHER" id="PTHR31357">
    <property type="entry name" value="SERPENTINE RECEPTOR CLASS ALPHA-10"/>
    <property type="match status" value="1"/>
</dbReference>
<feature type="transmembrane region" description="Helical" evidence="5">
    <location>
        <begin position="124"/>
        <end position="146"/>
    </location>
</feature>
<dbReference type="Proteomes" id="UP000095282">
    <property type="component" value="Unplaced"/>
</dbReference>
<dbReference type="GO" id="GO:0004984">
    <property type="term" value="F:olfactory receptor activity"/>
    <property type="evidence" value="ECO:0007669"/>
    <property type="project" value="TreeGrafter"/>
</dbReference>
<name>A0A1I7TAV6_9PELO</name>
<dbReference type="eggNOG" id="ENOG502TH8Q">
    <property type="taxonomic scope" value="Eukaryota"/>
</dbReference>
<dbReference type="InterPro" id="IPR051080">
    <property type="entry name" value="Nematode_rcpt-like_serp_alpha"/>
</dbReference>
<accession>A0A1I7TAV6</accession>
<organism evidence="6 7">
    <name type="scientific">Caenorhabditis tropicalis</name>
    <dbReference type="NCBI Taxonomy" id="1561998"/>
    <lineage>
        <taxon>Eukaryota</taxon>
        <taxon>Metazoa</taxon>
        <taxon>Ecdysozoa</taxon>
        <taxon>Nematoda</taxon>
        <taxon>Chromadorea</taxon>
        <taxon>Rhabditida</taxon>
        <taxon>Rhabditina</taxon>
        <taxon>Rhabditomorpha</taxon>
        <taxon>Rhabditoidea</taxon>
        <taxon>Rhabditidae</taxon>
        <taxon>Peloderinae</taxon>
        <taxon>Caenorhabditis</taxon>
    </lineage>
</organism>
<dbReference type="AlphaFoldDB" id="A0A1I7TAV6"/>
<dbReference type="InterPro" id="IPR000344">
    <property type="entry name" value="7TM_GPCR_serpentine_rcpt_Sra"/>
</dbReference>
<dbReference type="PANTHER" id="PTHR31357:SF20">
    <property type="entry name" value="SERPENTINE RECEPTOR CLASS BETA-18"/>
    <property type="match status" value="1"/>
</dbReference>
<feature type="transmembrane region" description="Helical" evidence="5">
    <location>
        <begin position="207"/>
        <end position="234"/>
    </location>
</feature>
<keyword evidence="6" id="KW-1185">Reference proteome</keyword>
<feature type="transmembrane region" description="Helical" evidence="5">
    <location>
        <begin position="82"/>
        <end position="101"/>
    </location>
</feature>
<evidence type="ECO:0000256" key="1">
    <source>
        <dbReference type="ARBA" id="ARBA00004141"/>
    </source>
</evidence>
<keyword evidence="4 5" id="KW-0472">Membrane</keyword>
<reference evidence="7" key="1">
    <citation type="submission" date="2016-11" db="UniProtKB">
        <authorList>
            <consortium name="WormBaseParasite"/>
        </authorList>
    </citation>
    <scope>IDENTIFICATION</scope>
</reference>
<dbReference type="Pfam" id="PF02117">
    <property type="entry name" value="7TM_GPCR_Sra"/>
    <property type="match status" value="1"/>
</dbReference>
<sequence>MLLIFAHSIDMIVMHLYHIIQSFRCLSSDPCSVREKVSFCAPFRYTYSFCTMALAVCTYCIYIDRMACAFYRNYTKNQKFILIAQLIQLAVISTSIILWVYRNEDPDTYLLSCLNVPRASVTDMTMATVVVFPINFVCFFLSIRLFRHFKRKEEGSRFDIVRHFTAAVDVESSEFLYRTTGTQAAIMALFSVASLAMRLVYNHIPRAIGITIATLSYIFSIYSFVVPLVIVHYVQRTCQNRKSRILNHVGMKSVGAEGAENYFGMMKSQWE</sequence>
<dbReference type="WBParaSite" id="Csp11.Scaffold566.g4132.t1">
    <property type="protein sequence ID" value="Csp11.Scaffold566.g4132.t1"/>
    <property type="gene ID" value="Csp11.Scaffold566.g4132"/>
</dbReference>
<dbReference type="GO" id="GO:0016020">
    <property type="term" value="C:membrane"/>
    <property type="evidence" value="ECO:0007669"/>
    <property type="project" value="UniProtKB-SubCell"/>
</dbReference>
<evidence type="ECO:0000256" key="5">
    <source>
        <dbReference type="SAM" id="Phobius"/>
    </source>
</evidence>
<feature type="transmembrane region" description="Helical" evidence="5">
    <location>
        <begin position="43"/>
        <end position="62"/>
    </location>
</feature>
<evidence type="ECO:0000313" key="7">
    <source>
        <dbReference type="WBParaSite" id="Csp11.Scaffold566.g4132.t1"/>
    </source>
</evidence>
<evidence type="ECO:0000256" key="2">
    <source>
        <dbReference type="ARBA" id="ARBA00022692"/>
    </source>
</evidence>
<keyword evidence="3 5" id="KW-1133">Transmembrane helix</keyword>
<evidence type="ECO:0000256" key="3">
    <source>
        <dbReference type="ARBA" id="ARBA00022989"/>
    </source>
</evidence>
<protein>
    <submittedName>
        <fullName evidence="7">Serpentine receptor class gamma</fullName>
    </submittedName>
</protein>
<keyword evidence="2 5" id="KW-0812">Transmembrane</keyword>
<dbReference type="GO" id="GO:0004930">
    <property type="term" value="F:G protein-coupled receptor activity"/>
    <property type="evidence" value="ECO:0007669"/>
    <property type="project" value="InterPro"/>
</dbReference>
<proteinExistence type="predicted"/>
<evidence type="ECO:0000256" key="4">
    <source>
        <dbReference type="ARBA" id="ARBA00023136"/>
    </source>
</evidence>
<feature type="transmembrane region" description="Helical" evidence="5">
    <location>
        <begin position="184"/>
        <end position="201"/>
    </location>
</feature>
<evidence type="ECO:0000313" key="6">
    <source>
        <dbReference type="Proteomes" id="UP000095282"/>
    </source>
</evidence>